<name>A0ABP7LGP5_9GAMM</name>
<evidence type="ECO:0000256" key="1">
    <source>
        <dbReference type="SAM" id="Phobius"/>
    </source>
</evidence>
<protein>
    <submittedName>
        <fullName evidence="2">Efflux RND transporter permease subunit</fullName>
    </submittedName>
</protein>
<dbReference type="Gene3D" id="3.30.70.1320">
    <property type="entry name" value="Multidrug efflux transporter AcrB pore domain like"/>
    <property type="match status" value="1"/>
</dbReference>
<dbReference type="SUPFAM" id="SSF82714">
    <property type="entry name" value="Multidrug efflux transporter AcrB TolC docking domain, DN and DC subdomains"/>
    <property type="match status" value="2"/>
</dbReference>
<accession>A0ABP7LGP5</accession>
<keyword evidence="1" id="KW-0472">Membrane</keyword>
<feature type="transmembrane region" description="Helical" evidence="1">
    <location>
        <begin position="362"/>
        <end position="383"/>
    </location>
</feature>
<dbReference type="Pfam" id="PF00873">
    <property type="entry name" value="ACR_tran"/>
    <property type="match status" value="1"/>
</dbReference>
<feature type="transmembrane region" description="Helical" evidence="1">
    <location>
        <begin position="531"/>
        <end position="549"/>
    </location>
</feature>
<dbReference type="PRINTS" id="PR00702">
    <property type="entry name" value="ACRIFLAVINRP"/>
</dbReference>
<dbReference type="Gene3D" id="3.30.70.1440">
    <property type="entry name" value="Multidrug efflux transporter AcrB pore domain"/>
    <property type="match status" value="1"/>
</dbReference>
<feature type="transmembrane region" description="Helical" evidence="1">
    <location>
        <begin position="988"/>
        <end position="1012"/>
    </location>
</feature>
<dbReference type="InterPro" id="IPR027463">
    <property type="entry name" value="AcrB_DN_DC_subdom"/>
</dbReference>
<dbReference type="Proteomes" id="UP001499994">
    <property type="component" value="Unassembled WGS sequence"/>
</dbReference>
<sequence>MMGMIDGIINNRTRAWLMILLLGVGGIIAFFNIGRLEDPAFTVKTAVVITQYPGASTQQVEEEVTLPLENALQRLPYLDNVSSISSVGLSQITVNIRSQYGAAELPQIWDELRRRVGDAALQFPPGVAAPFVNDDFGDVYGFFFAIYGDNYDNQELRNYAEQLRRDLVLLPGVGKVAIGGVIPEEIHLEISRAKMSVYGITLQRLADILSRQNIVSDAGSITVGSESIRLHPTGEFQSIEELGNLLISPPGSTHSVYLRDIGTLSRSLNDKPTNIYHANGHNALTMGISFVPNVNVITVGNAIEAQLKRMEAEKPAGIQLKVFYDQAAEVKHSVNGFILNFLMALVIVIGTLLIFMGMRSGVIIAASLAINVLGTLLIMYLLGIELQRISLGALVIALSMLVDNAIVVVEGALVEQQRGKRPLDAVRHIIRRSALPLLAATVIAVLAFAPIGLSQDSTGEYCKSLFQVLLISLMLSWLTALTLTPVFIKWAFGKVDLSLKTQTGGEPASPYSGRVFRIYRGILSGLLRQRAVTLVVLAGLLGASIYGFGHVRQNFFPSANTPIFFVDLWLPYGTDINYTAAVTKNIEQNVSQQPGVETTVTTIGQGSMRFMLTYNSQRQYTNYAQIMVRVDDQRRIGGIAQQIQNYIHANHPDVNERIKRIMFGPSNDSAIEARIRGSDPDVLRHIASQIDDIIMADGGADGSRNDWQERSKVIRPQFSTYLGRELGVDKREVDSALRMNFEGGVVGIYRDGSRLLPIVMRPPANERLDADHMANIMVWSQSQQQFIPLNNVVSAFTTEWEEPLIMRRDRIRVLTVQTDPSPLSGETSGDLLARIKPKVAALALPFGYSIEWGGDAESSSEAQSGLFTTLPLGFLVMFIITVLMFSSLKNAVAIWLTVPLAMIGVTLGFLLTGIPFGFMALIGLLSLSGMLIRNGIVLVEEINQQKREKRQTAAIIDAATSRLRPILLTAFTTVLGLAPLLLDVFFQSMAVVIMFGLGFATVLTLLVLPVIYSCMHPEPADSASPE</sequence>
<dbReference type="Gene3D" id="1.20.1640.10">
    <property type="entry name" value="Multidrug efflux transporter AcrB transmembrane domain"/>
    <property type="match status" value="2"/>
</dbReference>
<feature type="transmembrane region" description="Helical" evidence="1">
    <location>
        <begin position="15"/>
        <end position="34"/>
    </location>
</feature>
<evidence type="ECO:0000313" key="3">
    <source>
        <dbReference type="Proteomes" id="UP001499994"/>
    </source>
</evidence>
<feature type="transmembrane region" description="Helical" evidence="1">
    <location>
        <begin position="865"/>
        <end position="885"/>
    </location>
</feature>
<feature type="transmembrane region" description="Helical" evidence="1">
    <location>
        <begin position="918"/>
        <end position="942"/>
    </location>
</feature>
<evidence type="ECO:0000313" key="2">
    <source>
        <dbReference type="EMBL" id="GAA3898560.1"/>
    </source>
</evidence>
<feature type="transmembrane region" description="Helical" evidence="1">
    <location>
        <begin position="892"/>
        <end position="912"/>
    </location>
</feature>
<dbReference type="SUPFAM" id="SSF82693">
    <property type="entry name" value="Multidrug efflux transporter AcrB pore domain, PN1, PN2, PC1 and PC2 subdomains"/>
    <property type="match status" value="3"/>
</dbReference>
<dbReference type="Gene3D" id="3.30.2090.10">
    <property type="entry name" value="Multidrug efflux transporter AcrB TolC docking domain, DN and DC subdomains"/>
    <property type="match status" value="2"/>
</dbReference>
<proteinExistence type="predicted"/>
<comment type="caution">
    <text evidence="2">The sequence shown here is derived from an EMBL/GenBank/DDBJ whole genome shotgun (WGS) entry which is preliminary data.</text>
</comment>
<organism evidence="2 3">
    <name type="scientific">Gibbsiella dentisursi</name>
    <dbReference type="NCBI Taxonomy" id="796890"/>
    <lineage>
        <taxon>Bacteria</taxon>
        <taxon>Pseudomonadati</taxon>
        <taxon>Pseudomonadota</taxon>
        <taxon>Gammaproteobacteria</taxon>
        <taxon>Enterobacterales</taxon>
        <taxon>Yersiniaceae</taxon>
        <taxon>Gibbsiella</taxon>
    </lineage>
</organism>
<feature type="transmembrane region" description="Helical" evidence="1">
    <location>
        <begin position="465"/>
        <end position="488"/>
    </location>
</feature>
<feature type="transmembrane region" description="Helical" evidence="1">
    <location>
        <begin position="337"/>
        <end position="355"/>
    </location>
</feature>
<dbReference type="EMBL" id="BAABDG010000003">
    <property type="protein sequence ID" value="GAA3898560.1"/>
    <property type="molecule type" value="Genomic_DNA"/>
</dbReference>
<keyword evidence="1" id="KW-0812">Transmembrane</keyword>
<keyword evidence="3" id="KW-1185">Reference proteome</keyword>
<reference evidence="3" key="1">
    <citation type="journal article" date="2019" name="Int. J. Syst. Evol. Microbiol.">
        <title>The Global Catalogue of Microorganisms (GCM) 10K type strain sequencing project: providing services to taxonomists for standard genome sequencing and annotation.</title>
        <authorList>
            <consortium name="The Broad Institute Genomics Platform"/>
            <consortium name="The Broad Institute Genome Sequencing Center for Infectious Disease"/>
            <person name="Wu L."/>
            <person name="Ma J."/>
        </authorList>
    </citation>
    <scope>NUCLEOTIDE SEQUENCE [LARGE SCALE GENOMIC DNA]</scope>
    <source>
        <strain evidence="3">JCM 17201</strain>
    </source>
</reference>
<feature type="transmembrane region" description="Helical" evidence="1">
    <location>
        <begin position="963"/>
        <end position="982"/>
    </location>
</feature>
<dbReference type="PANTHER" id="PTHR32063">
    <property type="match status" value="1"/>
</dbReference>
<dbReference type="Gene3D" id="3.30.70.1430">
    <property type="entry name" value="Multidrug efflux transporter AcrB pore domain"/>
    <property type="match status" value="2"/>
</dbReference>
<feature type="transmembrane region" description="Helical" evidence="1">
    <location>
        <begin position="434"/>
        <end position="453"/>
    </location>
</feature>
<dbReference type="InterPro" id="IPR001036">
    <property type="entry name" value="Acrflvin-R"/>
</dbReference>
<keyword evidence="1" id="KW-1133">Transmembrane helix</keyword>
<dbReference type="PANTHER" id="PTHR32063:SF18">
    <property type="entry name" value="CATION EFFLUX SYSTEM PROTEIN"/>
    <property type="match status" value="1"/>
</dbReference>
<gene>
    <name evidence="2" type="ORF">GCM10022405_24890</name>
</gene>
<dbReference type="SUPFAM" id="SSF82866">
    <property type="entry name" value="Multidrug efflux transporter AcrB transmembrane domain"/>
    <property type="match status" value="2"/>
</dbReference>